<proteinExistence type="predicted"/>
<protein>
    <submittedName>
        <fullName evidence="2">Trypsin-like peptidase domain-containing protein</fullName>
    </submittedName>
</protein>
<dbReference type="InterPro" id="IPR001940">
    <property type="entry name" value="Peptidase_S1C"/>
</dbReference>
<gene>
    <name evidence="2" type="ORF">HQ865_08750</name>
</gene>
<accession>A0A7D4TSW5</accession>
<keyword evidence="1" id="KW-1133">Transmembrane helix</keyword>
<evidence type="ECO:0000313" key="2">
    <source>
        <dbReference type="EMBL" id="QKJ33114.1"/>
    </source>
</evidence>
<feature type="transmembrane region" description="Helical" evidence="1">
    <location>
        <begin position="97"/>
        <end position="118"/>
    </location>
</feature>
<dbReference type="GO" id="GO:0004252">
    <property type="term" value="F:serine-type endopeptidase activity"/>
    <property type="evidence" value="ECO:0007669"/>
    <property type="project" value="InterPro"/>
</dbReference>
<dbReference type="PRINTS" id="PR00834">
    <property type="entry name" value="PROTEASES2C"/>
</dbReference>
<dbReference type="KEGG" id="mmab:HQ865_08750"/>
<keyword evidence="1" id="KW-0812">Transmembrane</keyword>
<dbReference type="PANTHER" id="PTHR43019">
    <property type="entry name" value="SERINE ENDOPROTEASE DEGS"/>
    <property type="match status" value="1"/>
</dbReference>
<evidence type="ECO:0000256" key="1">
    <source>
        <dbReference type="SAM" id="Phobius"/>
    </source>
</evidence>
<dbReference type="Gene3D" id="2.40.10.120">
    <property type="match status" value="1"/>
</dbReference>
<dbReference type="GO" id="GO:0006508">
    <property type="term" value="P:proteolysis"/>
    <property type="evidence" value="ECO:0007669"/>
    <property type="project" value="InterPro"/>
</dbReference>
<dbReference type="EMBL" id="CP054139">
    <property type="protein sequence ID" value="QKJ33114.1"/>
    <property type="molecule type" value="Genomic_DNA"/>
</dbReference>
<keyword evidence="3" id="KW-1185">Reference proteome</keyword>
<sequence>MSNYQLTEAIERYLSGEMSGDERAHFEQMRKDNADIDNKIAEHLHFTGLLKQYRERIELENKLNAIHNEMDIHSLVEEMTIHPSWVVQMWRNHHSKISVAASVAIFAVLTVMLSTGFFKKQPDVQLLSREMEKIKRSNAALTHATSALATEIHKKSLGPGNYSGSGFALSSNGYIVTNNHIINGNSSKSPDSIYVQDALGNAYKAKLVYSEPKYDIAILKITDDSFEELPALPYNFKKGKSDLGEDVFTLGYSEGDAPVMDKGYLSSENGRKGDSTGYRISIPVNPGNSGSPLINSKGNVVGIISGRQTQVEGASYAIKTGYLYKAIQNVPLDSLSGKLSLSNKNTLAGLSRVQQIKKMKNYVFMVKVY</sequence>
<organism evidence="2 3">
    <name type="scientific">Mucilaginibacter mali</name>
    <dbReference type="NCBI Taxonomy" id="2740462"/>
    <lineage>
        <taxon>Bacteria</taxon>
        <taxon>Pseudomonadati</taxon>
        <taxon>Bacteroidota</taxon>
        <taxon>Sphingobacteriia</taxon>
        <taxon>Sphingobacteriales</taxon>
        <taxon>Sphingobacteriaceae</taxon>
        <taxon>Mucilaginibacter</taxon>
    </lineage>
</organism>
<keyword evidence="1" id="KW-0472">Membrane</keyword>
<dbReference type="Proteomes" id="UP000505355">
    <property type="component" value="Chromosome"/>
</dbReference>
<dbReference type="InterPro" id="IPR009003">
    <property type="entry name" value="Peptidase_S1_PA"/>
</dbReference>
<dbReference type="SUPFAM" id="SSF50494">
    <property type="entry name" value="Trypsin-like serine proteases"/>
    <property type="match status" value="1"/>
</dbReference>
<dbReference type="AlphaFoldDB" id="A0A7D4TSW5"/>
<evidence type="ECO:0000313" key="3">
    <source>
        <dbReference type="Proteomes" id="UP000505355"/>
    </source>
</evidence>
<dbReference type="Pfam" id="PF13365">
    <property type="entry name" value="Trypsin_2"/>
    <property type="match status" value="1"/>
</dbReference>
<name>A0A7D4TSW5_9SPHI</name>
<dbReference type="PANTHER" id="PTHR43019:SF23">
    <property type="entry name" value="PROTEASE DO-LIKE 5, CHLOROPLASTIC"/>
    <property type="match status" value="1"/>
</dbReference>
<reference evidence="2 3" key="1">
    <citation type="submission" date="2020-05" db="EMBL/GenBank/DDBJ databases">
        <title>Mucilaginibacter mali sp. nov.</title>
        <authorList>
            <person name="Kim H.S."/>
            <person name="Lee K.C."/>
            <person name="Suh M.K."/>
            <person name="Kim J.-S."/>
            <person name="Han K.-I."/>
            <person name="Eom M.K."/>
            <person name="Shin Y.K."/>
            <person name="Lee J.-S."/>
        </authorList>
    </citation>
    <scope>NUCLEOTIDE SEQUENCE [LARGE SCALE GENOMIC DNA]</scope>
    <source>
        <strain evidence="2 3">G2-14</strain>
    </source>
</reference>